<protein>
    <recommendedName>
        <fullName evidence="1">MaoC-like domain-containing protein</fullName>
    </recommendedName>
</protein>
<organism evidence="2 3">
    <name type="scientific">Candidatus Lokiarchaeum ossiferum</name>
    <dbReference type="NCBI Taxonomy" id="2951803"/>
    <lineage>
        <taxon>Archaea</taxon>
        <taxon>Promethearchaeati</taxon>
        <taxon>Promethearchaeota</taxon>
        <taxon>Promethearchaeia</taxon>
        <taxon>Promethearchaeales</taxon>
        <taxon>Promethearchaeaceae</taxon>
        <taxon>Candidatus Lokiarchaeum</taxon>
    </lineage>
</organism>
<accession>A0ABY6HXH3</accession>
<dbReference type="Gene3D" id="3.10.129.10">
    <property type="entry name" value="Hotdog Thioesterase"/>
    <property type="match status" value="1"/>
</dbReference>
<name>A0ABY6HXH3_9ARCH</name>
<dbReference type="Pfam" id="PF01575">
    <property type="entry name" value="MaoC_dehydratas"/>
    <property type="match status" value="1"/>
</dbReference>
<reference evidence="2" key="1">
    <citation type="submission" date="2022-09" db="EMBL/GenBank/DDBJ databases">
        <title>Actin cytoskeleton and complex cell architecture in an #Asgard archaeon.</title>
        <authorList>
            <person name="Ponce Toledo R.I."/>
            <person name="Schleper C."/>
            <person name="Rodrigues Oliveira T."/>
            <person name="Wollweber F."/>
            <person name="Xu J."/>
            <person name="Rittmann S."/>
            <person name="Klingl A."/>
            <person name="Pilhofer M."/>
        </authorList>
    </citation>
    <scope>NUCLEOTIDE SEQUENCE</scope>
    <source>
        <strain evidence="2">B-35</strain>
    </source>
</reference>
<dbReference type="PANTHER" id="PTHR43841:SF3">
    <property type="entry name" value="(3R)-HYDROXYACYL-ACP DEHYDRATASE SUBUNIT HADB"/>
    <property type="match status" value="1"/>
</dbReference>
<gene>
    <name evidence="2" type="ORF">NEF87_004363</name>
</gene>
<dbReference type="PANTHER" id="PTHR43841">
    <property type="entry name" value="3-HYDROXYACYL-THIOESTER DEHYDRATASE HTDX-RELATED"/>
    <property type="match status" value="1"/>
</dbReference>
<dbReference type="InterPro" id="IPR002539">
    <property type="entry name" value="MaoC-like_dom"/>
</dbReference>
<feature type="domain" description="MaoC-like" evidence="1">
    <location>
        <begin position="9"/>
        <end position="102"/>
    </location>
</feature>
<dbReference type="PRINTS" id="PR01483">
    <property type="entry name" value="FASYNTHASE"/>
</dbReference>
<evidence type="ECO:0000313" key="2">
    <source>
        <dbReference type="EMBL" id="UYP48078.1"/>
    </source>
</evidence>
<sequence>MFEVGQIITKVEEPITREQLIKYAKASGDSNPVHTNEDFAIKVGLNGVIAHGMLSFGMVNKYVSDLALENNGEIMTVGCEMRGMVRPGDWLIAIIEVESIENNVVSFKITQNSKMPLKLEKDGQVIKVYEGEERGWVSEKEKAGIKTEETSEGTLTYREWLANKAWAKIRLS</sequence>
<dbReference type="InterPro" id="IPR003965">
    <property type="entry name" value="Fatty_acid_synthase"/>
</dbReference>
<dbReference type="Proteomes" id="UP001208689">
    <property type="component" value="Chromosome"/>
</dbReference>
<dbReference type="InterPro" id="IPR029069">
    <property type="entry name" value="HotDog_dom_sf"/>
</dbReference>
<evidence type="ECO:0000259" key="1">
    <source>
        <dbReference type="Pfam" id="PF01575"/>
    </source>
</evidence>
<dbReference type="EMBL" id="CP104013">
    <property type="protein sequence ID" value="UYP48078.1"/>
    <property type="molecule type" value="Genomic_DNA"/>
</dbReference>
<evidence type="ECO:0000313" key="3">
    <source>
        <dbReference type="Proteomes" id="UP001208689"/>
    </source>
</evidence>
<keyword evidence="3" id="KW-1185">Reference proteome</keyword>
<proteinExistence type="predicted"/>
<dbReference type="SUPFAM" id="SSF54637">
    <property type="entry name" value="Thioesterase/thiol ester dehydrase-isomerase"/>
    <property type="match status" value="1"/>
</dbReference>